<evidence type="ECO:0000256" key="1">
    <source>
        <dbReference type="SAM" id="Coils"/>
    </source>
</evidence>
<feature type="coiled-coil region" evidence="1">
    <location>
        <begin position="626"/>
        <end position="675"/>
    </location>
</feature>
<feature type="region of interest" description="Disordered" evidence="2">
    <location>
        <begin position="210"/>
        <end position="230"/>
    </location>
</feature>
<organism evidence="3 4">
    <name type="scientific">Dillenia turbinata</name>
    <dbReference type="NCBI Taxonomy" id="194707"/>
    <lineage>
        <taxon>Eukaryota</taxon>
        <taxon>Viridiplantae</taxon>
        <taxon>Streptophyta</taxon>
        <taxon>Embryophyta</taxon>
        <taxon>Tracheophyta</taxon>
        <taxon>Spermatophyta</taxon>
        <taxon>Magnoliopsida</taxon>
        <taxon>eudicotyledons</taxon>
        <taxon>Gunneridae</taxon>
        <taxon>Pentapetalae</taxon>
        <taxon>Dilleniales</taxon>
        <taxon>Dilleniaceae</taxon>
        <taxon>Dillenia</taxon>
    </lineage>
</organism>
<gene>
    <name evidence="3" type="ORF">RJ641_024936</name>
</gene>
<dbReference type="GO" id="GO:0031507">
    <property type="term" value="P:heterochromatin formation"/>
    <property type="evidence" value="ECO:0007669"/>
    <property type="project" value="InterPro"/>
</dbReference>
<sequence length="917" mass="101297">MDVEPNMSTESYYTSGRKIEDAGSSWSQSTHCKGATTLSLRKRKSYVLDQSHREIPWGMPCSSAVQNGKHVDKNMLSPTSKKQKTDKKQMSGSLIGSEGYKHCISSVLSLSKESGMQSNINCRNLDRNEKVGEPGCGVSKRKFLDACKFRELFTRRSRKDMLLDRPGKPEATHQSPKEGMLCSLPTETRTFSEDSTAERSMCLKWLKMIGPPKGNPQNEASSGSLSLKPDKEFRVISEESKRENDAMETTAEEREIAICLEHLKKADTSSGGPKNVASSGNLSLEPDRECQIVSEESRRENDAVETTAVEREIAICLDQLNKTYTSKGDLDTPLWTPTPGPEIDAQVIFDESKRETGMMERTAAVKETVLSHGQLHKTDTSNDDPKKLALSENLSPEPNINPKAVSYGIKPSETSQTVQNEHADIKPSEASQTVQNEHVDIQNLNELAVTENPIGTRSEVHDENVAEVGHHNTRIPPISSEQLLIGPSRDTLLPSSQLCPYSFSSVHQPICRMHLAWSAICSSNVDISMLILFALLPQSTACTNSHAEHNWHNLPARLGLYTYNSNEMHTSSERAQALPLRPSRCIPLDGSNAHLATCRSTTVPDSAVAPFLSFSVRPEMSLPVCTNSLQNEMQRIEKDKEQAIKCHEDLVLHLNSERQREIDKVQKKFDALLQDAEVALSQKRKDFETNYNKVYLNNFLAKVFSEKHKNSHAAGSQEAASITVIDLLELMLRQTEQIVTPGLGHSLPNISRVSSNVSPPVHIINNSSHLLPTRDNLNCESGQILAQRPERSPANMPTVGTSAAPPVQTKNISTSALQATQDKPNYGSKFRPSPLLSEAYFTTFPGQQPLCSLSAGSSQLTSCLPAHLSELCSVNQMIKKMGEQLPISQSSLEMYLGVDFVAHILNSGPMPRSDFSF</sequence>
<feature type="compositionally biased region" description="Basic and acidic residues" evidence="2">
    <location>
        <begin position="376"/>
        <end position="389"/>
    </location>
</feature>
<feature type="compositionally biased region" description="Basic and acidic residues" evidence="2">
    <location>
        <begin position="162"/>
        <end position="171"/>
    </location>
</feature>
<dbReference type="Gene3D" id="6.10.250.1310">
    <property type="match status" value="1"/>
</dbReference>
<dbReference type="Proteomes" id="UP001370490">
    <property type="component" value="Unassembled WGS sequence"/>
</dbReference>
<name>A0AAN8W5X5_9MAGN</name>
<comment type="caution">
    <text evidence="3">The sequence shown here is derived from an EMBL/GenBank/DDBJ whole genome shotgun (WGS) entry which is preliminary data.</text>
</comment>
<dbReference type="EMBL" id="JBAMMX010000003">
    <property type="protein sequence ID" value="KAK6943834.1"/>
    <property type="molecule type" value="Genomic_DNA"/>
</dbReference>
<keyword evidence="1" id="KW-0175">Coiled coil</keyword>
<feature type="compositionally biased region" description="Polar residues" evidence="2">
    <location>
        <begin position="215"/>
        <end position="225"/>
    </location>
</feature>
<accession>A0AAN8W5X5</accession>
<dbReference type="PANTHER" id="PTHR35116:SF2">
    <property type="entry name" value="ATP-DEPENDENT HELICASE FAMILY PROTEIN-RELATED"/>
    <property type="match status" value="1"/>
</dbReference>
<feature type="region of interest" description="Disordered" evidence="2">
    <location>
        <begin position="162"/>
        <end position="181"/>
    </location>
</feature>
<dbReference type="AlphaFoldDB" id="A0AAN8W5X5"/>
<evidence type="ECO:0000313" key="4">
    <source>
        <dbReference type="Proteomes" id="UP001370490"/>
    </source>
</evidence>
<evidence type="ECO:0000256" key="2">
    <source>
        <dbReference type="SAM" id="MobiDB-lite"/>
    </source>
</evidence>
<reference evidence="3 4" key="1">
    <citation type="submission" date="2023-12" db="EMBL/GenBank/DDBJ databases">
        <title>A high-quality genome assembly for Dillenia turbinata (Dilleniales).</title>
        <authorList>
            <person name="Chanderbali A."/>
        </authorList>
    </citation>
    <scope>NUCLEOTIDE SEQUENCE [LARGE SCALE GENOMIC DNA]</scope>
    <source>
        <strain evidence="3">LSX21</strain>
        <tissue evidence="3">Leaf</tissue>
    </source>
</reference>
<feature type="region of interest" description="Disordered" evidence="2">
    <location>
        <begin position="371"/>
        <end position="404"/>
    </location>
</feature>
<dbReference type="InterPro" id="IPR039322">
    <property type="entry name" value="MOM1"/>
</dbReference>
<proteinExistence type="predicted"/>
<protein>
    <submittedName>
        <fullName evidence="3">Uncharacterized protein</fullName>
    </submittedName>
</protein>
<dbReference type="PANTHER" id="PTHR35116">
    <property type="entry name" value="HELICASE PROTEIN MOM1"/>
    <property type="match status" value="1"/>
</dbReference>
<evidence type="ECO:0000313" key="3">
    <source>
        <dbReference type="EMBL" id="KAK6943834.1"/>
    </source>
</evidence>
<keyword evidence="4" id="KW-1185">Reference proteome</keyword>